<keyword evidence="3 5" id="KW-0863">Zinc-finger</keyword>
<dbReference type="PANTHER" id="PTHR33823:SF2">
    <property type="entry name" value="RNA POLYMERASE-BINDING TRANSCRIPTION FACTOR DKSA"/>
    <property type="match status" value="1"/>
</dbReference>
<organism evidence="9 10">
    <name type="scientific">Hirschia litorea</name>
    <dbReference type="NCBI Taxonomy" id="1199156"/>
    <lineage>
        <taxon>Bacteria</taxon>
        <taxon>Pseudomonadati</taxon>
        <taxon>Pseudomonadota</taxon>
        <taxon>Alphaproteobacteria</taxon>
        <taxon>Hyphomonadales</taxon>
        <taxon>Hyphomonadaceae</taxon>
        <taxon>Hirschia</taxon>
    </lineage>
</organism>
<dbReference type="Proteomes" id="UP001596492">
    <property type="component" value="Unassembled WGS sequence"/>
</dbReference>
<dbReference type="PROSITE" id="PS51128">
    <property type="entry name" value="ZF_DKSA_2"/>
    <property type="match status" value="1"/>
</dbReference>
<comment type="subcellular location">
    <subcellularLocation>
        <location evidence="5">Cytoplasm</location>
    </subcellularLocation>
</comment>
<comment type="caution">
    <text evidence="9">The sequence shown here is derived from an EMBL/GenBank/DDBJ whole genome shotgun (WGS) entry which is preliminary data.</text>
</comment>
<keyword evidence="4 5" id="KW-0862">Zinc</keyword>
<evidence type="ECO:0000256" key="2">
    <source>
        <dbReference type="ARBA" id="ARBA00022723"/>
    </source>
</evidence>
<evidence type="ECO:0000259" key="8">
    <source>
        <dbReference type="Pfam" id="PF21157"/>
    </source>
</evidence>
<dbReference type="PROSITE" id="PS01102">
    <property type="entry name" value="ZF_DKSA_1"/>
    <property type="match status" value="1"/>
</dbReference>
<comment type="function">
    <text evidence="5">Transcription factor that acts by binding directly to the RNA polymerase (RNAP). Required for negative regulation of rRNA expression and positive regulation of several amino acid biosynthesis promoters.</text>
</comment>
<dbReference type="InterPro" id="IPR000962">
    <property type="entry name" value="Znf_DskA_TraR"/>
</dbReference>
<dbReference type="EMBL" id="JBHTBR010000005">
    <property type="protein sequence ID" value="MFC7291805.1"/>
    <property type="molecule type" value="Genomic_DNA"/>
</dbReference>
<dbReference type="NCBIfam" id="TIGR02420">
    <property type="entry name" value="dksA"/>
    <property type="match status" value="1"/>
</dbReference>
<dbReference type="HAMAP" id="MF_00926">
    <property type="entry name" value="DksA"/>
    <property type="match status" value="1"/>
</dbReference>
<gene>
    <name evidence="5 9" type="primary">dksA</name>
    <name evidence="9" type="ORF">ACFQS8_09280</name>
</gene>
<evidence type="ECO:0000256" key="1">
    <source>
        <dbReference type="ARBA" id="ARBA00022490"/>
    </source>
</evidence>
<keyword evidence="2 5" id="KW-0479">Metal-binding</keyword>
<feature type="domain" description="DnaK suppressor protein DksA N-terminal" evidence="8">
    <location>
        <begin position="22"/>
        <end position="91"/>
    </location>
</feature>
<comment type="caution">
    <text evidence="5">Lacks conserved residue(s) required for the propagation of feature annotation.</text>
</comment>
<dbReference type="SUPFAM" id="SSF109635">
    <property type="entry name" value="DnaK suppressor protein DksA, alpha-hairpin domain"/>
    <property type="match status" value="1"/>
</dbReference>
<feature type="zinc finger region" description="dksA C4-type" evidence="6">
    <location>
        <begin position="99"/>
        <end position="123"/>
    </location>
</feature>
<evidence type="ECO:0000256" key="6">
    <source>
        <dbReference type="PROSITE-ProRule" id="PRU00510"/>
    </source>
</evidence>
<name>A0ABW2IKX6_9PROT</name>
<accession>A0ABW2IKX6</accession>
<dbReference type="InterPro" id="IPR048489">
    <property type="entry name" value="DksA_N"/>
</dbReference>
<feature type="domain" description="Zinc finger DksA/TraR C4-type" evidence="7">
    <location>
        <begin position="96"/>
        <end position="129"/>
    </location>
</feature>
<evidence type="ECO:0000256" key="4">
    <source>
        <dbReference type="ARBA" id="ARBA00022833"/>
    </source>
</evidence>
<keyword evidence="10" id="KW-1185">Reference proteome</keyword>
<evidence type="ECO:0000259" key="7">
    <source>
        <dbReference type="Pfam" id="PF01258"/>
    </source>
</evidence>
<protein>
    <recommendedName>
        <fullName evidence="5">RNA polymerase-binding transcription factor DksA</fullName>
    </recommendedName>
</protein>
<reference evidence="10" key="1">
    <citation type="journal article" date="2019" name="Int. J. Syst. Evol. Microbiol.">
        <title>The Global Catalogue of Microorganisms (GCM) 10K type strain sequencing project: providing services to taxonomists for standard genome sequencing and annotation.</title>
        <authorList>
            <consortium name="The Broad Institute Genomics Platform"/>
            <consortium name="The Broad Institute Genome Sequencing Center for Infectious Disease"/>
            <person name="Wu L."/>
            <person name="Ma J."/>
        </authorList>
    </citation>
    <scope>NUCLEOTIDE SEQUENCE [LARGE SCALE GENOMIC DNA]</scope>
    <source>
        <strain evidence="10">CCUG 51308</strain>
    </source>
</reference>
<proteinExistence type="inferred from homology"/>
<dbReference type="Gene3D" id="1.20.120.910">
    <property type="entry name" value="DksA, coiled-coil domain"/>
    <property type="match status" value="1"/>
</dbReference>
<evidence type="ECO:0000313" key="9">
    <source>
        <dbReference type="EMBL" id="MFC7291805.1"/>
    </source>
</evidence>
<comment type="subunit">
    <text evidence="5">Interacts directly with the RNA polymerase.</text>
</comment>
<dbReference type="Pfam" id="PF21157">
    <property type="entry name" value="DksA_N"/>
    <property type="match status" value="1"/>
</dbReference>
<dbReference type="InterPro" id="IPR020458">
    <property type="entry name" value="Znf_DskA_TraR_CS"/>
</dbReference>
<dbReference type="Pfam" id="PF01258">
    <property type="entry name" value="zf-dskA_traR"/>
    <property type="match status" value="1"/>
</dbReference>
<dbReference type="InterPro" id="IPR037187">
    <property type="entry name" value="DnaK_N"/>
</dbReference>
<evidence type="ECO:0000313" key="10">
    <source>
        <dbReference type="Proteomes" id="UP001596492"/>
    </source>
</evidence>
<comment type="similarity">
    <text evidence="5">Belongs to the DksA family.</text>
</comment>
<dbReference type="RefSeq" id="WP_382167043.1">
    <property type="nucleotide sequence ID" value="NZ_JBHTBR010000005.1"/>
</dbReference>
<evidence type="ECO:0000256" key="3">
    <source>
        <dbReference type="ARBA" id="ARBA00022771"/>
    </source>
</evidence>
<dbReference type="PANTHER" id="PTHR33823">
    <property type="entry name" value="RNA POLYMERASE-BINDING TRANSCRIPTION FACTOR DKSA-RELATED"/>
    <property type="match status" value="1"/>
</dbReference>
<dbReference type="SUPFAM" id="SSF57716">
    <property type="entry name" value="Glucocorticoid receptor-like (DNA-binding domain)"/>
    <property type="match status" value="1"/>
</dbReference>
<sequence length="137" mass="15841">MSVSLENYTPSADEEYMCERHKAYFKAKLEAWKKDIIDGTRETMESMQEEASNLPDLVDRASNEADRALQLRTRDRQRKLVSKIDAALRRIESDEYGFCEDTGEPIGLGRLTARPTATLCVEAQERHEKKERTIRDD</sequence>
<keyword evidence="1 5" id="KW-0963">Cytoplasm</keyword>
<evidence type="ECO:0000256" key="5">
    <source>
        <dbReference type="HAMAP-Rule" id="MF_00926"/>
    </source>
</evidence>
<dbReference type="InterPro" id="IPR012784">
    <property type="entry name" value="DksA_RNA_pol-bd"/>
</dbReference>